<dbReference type="AlphaFoldDB" id="A0A6A4SA58"/>
<evidence type="ECO:0000313" key="2">
    <source>
        <dbReference type="Proteomes" id="UP000438429"/>
    </source>
</evidence>
<name>A0A6A4SA58_SCOMX</name>
<protein>
    <submittedName>
        <fullName evidence="1">Uncharacterized protein</fullName>
    </submittedName>
</protein>
<proteinExistence type="predicted"/>
<comment type="caution">
    <text evidence="1">The sequence shown here is derived from an EMBL/GenBank/DDBJ whole genome shotgun (WGS) entry which is preliminary data.</text>
</comment>
<organism evidence="1 2">
    <name type="scientific">Scophthalmus maximus</name>
    <name type="common">Turbot</name>
    <name type="synonym">Psetta maxima</name>
    <dbReference type="NCBI Taxonomy" id="52904"/>
    <lineage>
        <taxon>Eukaryota</taxon>
        <taxon>Metazoa</taxon>
        <taxon>Chordata</taxon>
        <taxon>Craniata</taxon>
        <taxon>Vertebrata</taxon>
        <taxon>Euteleostomi</taxon>
        <taxon>Actinopterygii</taxon>
        <taxon>Neopterygii</taxon>
        <taxon>Teleostei</taxon>
        <taxon>Neoteleostei</taxon>
        <taxon>Acanthomorphata</taxon>
        <taxon>Carangaria</taxon>
        <taxon>Pleuronectiformes</taxon>
        <taxon>Pleuronectoidei</taxon>
        <taxon>Scophthalmidae</taxon>
        <taxon>Scophthalmus</taxon>
    </lineage>
</organism>
<reference evidence="1 2" key="1">
    <citation type="submission" date="2019-06" db="EMBL/GenBank/DDBJ databases">
        <title>Draft genomes of female and male turbot (Scophthalmus maximus).</title>
        <authorList>
            <person name="Xu H."/>
            <person name="Xu X.-W."/>
            <person name="Shao C."/>
            <person name="Chen S."/>
        </authorList>
    </citation>
    <scope>NUCLEOTIDE SEQUENCE [LARGE SCALE GENOMIC DNA]</scope>
    <source>
        <strain evidence="1">Ysfricsl-2016a</strain>
        <tissue evidence="1">Blood</tissue>
    </source>
</reference>
<dbReference type="EMBL" id="VEVO01000016">
    <property type="protein sequence ID" value="KAF0029469.1"/>
    <property type="molecule type" value="Genomic_DNA"/>
</dbReference>
<sequence>MFLFMRAVRASDTELGSRESPSYLFQFAAIRCFVFLRLLSENLCTEVEDSEPTCEMLKQCETEHFDGNLDTVNIAGWMINDL</sequence>
<accession>A0A6A4SA58</accession>
<dbReference type="Proteomes" id="UP000438429">
    <property type="component" value="Unassembled WGS sequence"/>
</dbReference>
<gene>
    <name evidence="1" type="ORF">F2P81_018574</name>
</gene>
<evidence type="ECO:0000313" key="1">
    <source>
        <dbReference type="EMBL" id="KAF0029469.1"/>
    </source>
</evidence>